<dbReference type="SUPFAM" id="SSF57850">
    <property type="entry name" value="RING/U-box"/>
    <property type="match status" value="2"/>
</dbReference>
<dbReference type="PROSITE" id="PS00028">
    <property type="entry name" value="ZINC_FINGER_C2H2_1"/>
    <property type="match status" value="1"/>
</dbReference>
<dbReference type="SMART" id="SM00184">
    <property type="entry name" value="RING"/>
    <property type="match status" value="2"/>
</dbReference>
<keyword evidence="3" id="KW-0479">Metal-binding</keyword>
<dbReference type="GO" id="GO:0043130">
    <property type="term" value="F:ubiquitin binding"/>
    <property type="evidence" value="ECO:0007669"/>
    <property type="project" value="TreeGrafter"/>
</dbReference>
<protein>
    <recommendedName>
        <fullName evidence="13">RING-type domain-containing protein</fullName>
    </recommendedName>
</protein>
<evidence type="ECO:0000256" key="8">
    <source>
        <dbReference type="PROSITE-ProRule" id="PRU00175"/>
    </source>
</evidence>
<dbReference type="SUPFAM" id="SSF54928">
    <property type="entry name" value="RNA-binding domain, RBD"/>
    <property type="match status" value="2"/>
</dbReference>
<dbReference type="InterPro" id="IPR002867">
    <property type="entry name" value="IBR_dom"/>
</dbReference>
<dbReference type="OrthoDB" id="10009520at2759"/>
<dbReference type="PANTHER" id="PTHR22770">
    <property type="entry name" value="UBIQUITIN CONJUGATING ENZYME 7 INTERACTING PROTEIN-RELATED"/>
    <property type="match status" value="1"/>
</dbReference>
<dbReference type="Proteomes" id="UP000054097">
    <property type="component" value="Unassembled WGS sequence"/>
</dbReference>
<keyword evidence="7" id="KW-0862">Zinc</keyword>
<evidence type="ECO:0000256" key="7">
    <source>
        <dbReference type="ARBA" id="ARBA00022833"/>
    </source>
</evidence>
<dbReference type="InterPro" id="IPR035979">
    <property type="entry name" value="RBD_domain_sf"/>
</dbReference>
<dbReference type="GO" id="GO:0008270">
    <property type="term" value="F:zinc ion binding"/>
    <property type="evidence" value="ECO:0007669"/>
    <property type="project" value="UniProtKB-KW"/>
</dbReference>
<keyword evidence="6" id="KW-0833">Ubl conjugation pathway</keyword>
<dbReference type="GO" id="GO:0004842">
    <property type="term" value="F:ubiquitin-protein transferase activity"/>
    <property type="evidence" value="ECO:0007669"/>
    <property type="project" value="TreeGrafter"/>
</dbReference>
<name>A0A0C3AYF2_SERVB</name>
<keyword evidence="5 8" id="KW-0863">Zinc-finger</keyword>
<dbReference type="EMBL" id="KN824288">
    <property type="protein sequence ID" value="KIM29555.1"/>
    <property type="molecule type" value="Genomic_DNA"/>
</dbReference>
<dbReference type="SMART" id="SM00360">
    <property type="entry name" value="RRM"/>
    <property type="match status" value="2"/>
</dbReference>
<evidence type="ECO:0000313" key="11">
    <source>
        <dbReference type="EMBL" id="KIM29555.1"/>
    </source>
</evidence>
<dbReference type="InterPro" id="IPR001841">
    <property type="entry name" value="Znf_RING"/>
</dbReference>
<dbReference type="InterPro" id="IPR018957">
    <property type="entry name" value="Znf_C3HC4_RING-type"/>
</dbReference>
<keyword evidence="4" id="KW-0677">Repeat</keyword>
<dbReference type="HOGENOM" id="CLU_004235_1_1_1"/>
<dbReference type="InterPro" id="IPR000504">
    <property type="entry name" value="RRM_dom"/>
</dbReference>
<evidence type="ECO:0000256" key="2">
    <source>
        <dbReference type="ARBA" id="ARBA00022679"/>
    </source>
</evidence>
<sequence length="723" mass="81446">MQVLIANTRSYDQPQVIISRSEHLFERDINGSKVVFGPGPVVHSIETVFETRTVILTNLSPRTSREDILQYIKPAQDCTHLNIDASVIPVTARLEFRTAAQAVTASQYLNGTKVLGSPVSARLDNARVVTDSGSFRSTKVKVSWYKPSRIAWAHYDDLARAKKEAIRLQGKTFDGQTLSVEFQKPTPKQYCSFSIVIKGLPLNFKEENLEKFCHAREVTIGKQSFHARNSYEQVKALLGRYGTLESFDISSQSNKSPKFKVFAHYREWEDAENACTELHKRPQPFLRHSVLLLENVHAIRYDVTQTRYQAVKRELLNLQKRQPIGCKLRIYDEDATVKVCIRGYSASAKAIASLKIALDALVRGQIVKQDDGSILWEASFVESSTQESSLELAKRYKCWIEFDVSQRRVLLFGSPSNCKSVRTIMLKSSVELKKQVHTISLDTQKLRALITGGLRLVEQIVGEDKVRLDLRHRKLTIEGSATTLFNVENTLKSLDRPYLQSGPACPVCLGEPVNPVTLPCGHPYCMECITRHLKDQSKSRYPDCSCFFAEGTTSCKEPIEANILRRFLTPEEEGSLYSAVYLGYIRSHPKEFMNCPTPDCPTIYRRTAGILRCPSCVVKICSSCNVEYHDGVTCAEYEEELDRELAAMESWKKELDVHSCPNCQANLQKQAGCNHVLCIQCNQHICWVCKEGFADSGSCYKHMGVAHGGIGGEYQGRINGSRK</sequence>
<dbReference type="SMART" id="SM00647">
    <property type="entry name" value="IBR"/>
    <property type="match status" value="2"/>
</dbReference>
<evidence type="ECO:0000256" key="4">
    <source>
        <dbReference type="ARBA" id="ARBA00022737"/>
    </source>
</evidence>
<evidence type="ECO:0000256" key="6">
    <source>
        <dbReference type="ARBA" id="ARBA00022786"/>
    </source>
</evidence>
<dbReference type="CDD" id="cd20335">
    <property type="entry name" value="BRcat_RBR"/>
    <property type="match status" value="1"/>
</dbReference>
<dbReference type="GO" id="GO:0003723">
    <property type="term" value="F:RNA binding"/>
    <property type="evidence" value="ECO:0007669"/>
    <property type="project" value="InterPro"/>
</dbReference>
<dbReference type="Pfam" id="PF22191">
    <property type="entry name" value="IBR_1"/>
    <property type="match status" value="1"/>
</dbReference>
<evidence type="ECO:0000259" key="10">
    <source>
        <dbReference type="PROSITE" id="PS51873"/>
    </source>
</evidence>
<gene>
    <name evidence="11" type="ORF">M408DRAFT_305519</name>
</gene>
<feature type="domain" description="RING-type" evidence="9">
    <location>
        <begin position="505"/>
        <end position="545"/>
    </location>
</feature>
<keyword evidence="2" id="KW-0808">Transferase</keyword>
<dbReference type="InterPro" id="IPR013083">
    <property type="entry name" value="Znf_RING/FYVE/PHD"/>
</dbReference>
<feature type="domain" description="RING-type" evidence="10">
    <location>
        <begin position="501"/>
        <end position="718"/>
    </location>
</feature>
<dbReference type="Gene3D" id="3.30.40.10">
    <property type="entry name" value="Zinc/RING finger domain, C3HC4 (zinc finger)"/>
    <property type="match status" value="1"/>
</dbReference>
<dbReference type="GO" id="GO:0043161">
    <property type="term" value="P:proteasome-mediated ubiquitin-dependent protein catabolic process"/>
    <property type="evidence" value="ECO:0007669"/>
    <property type="project" value="TreeGrafter"/>
</dbReference>
<dbReference type="PROSITE" id="PS50089">
    <property type="entry name" value="ZF_RING_2"/>
    <property type="match status" value="1"/>
</dbReference>
<reference evidence="11 12" key="1">
    <citation type="submission" date="2014-04" db="EMBL/GenBank/DDBJ databases">
        <authorList>
            <consortium name="DOE Joint Genome Institute"/>
            <person name="Kuo A."/>
            <person name="Zuccaro A."/>
            <person name="Kohler A."/>
            <person name="Nagy L.G."/>
            <person name="Floudas D."/>
            <person name="Copeland A."/>
            <person name="Barry K.W."/>
            <person name="Cichocki N."/>
            <person name="Veneault-Fourrey C."/>
            <person name="LaButti K."/>
            <person name="Lindquist E.A."/>
            <person name="Lipzen A."/>
            <person name="Lundell T."/>
            <person name="Morin E."/>
            <person name="Murat C."/>
            <person name="Sun H."/>
            <person name="Tunlid A."/>
            <person name="Henrissat B."/>
            <person name="Grigoriev I.V."/>
            <person name="Hibbett D.S."/>
            <person name="Martin F."/>
            <person name="Nordberg H.P."/>
            <person name="Cantor M.N."/>
            <person name="Hua S.X."/>
        </authorList>
    </citation>
    <scope>NUCLEOTIDE SEQUENCE [LARGE SCALE GENOMIC DNA]</scope>
    <source>
        <strain evidence="11 12">MAFF 305830</strain>
    </source>
</reference>
<dbReference type="InterPro" id="IPR013087">
    <property type="entry name" value="Znf_C2H2_type"/>
</dbReference>
<dbReference type="Gene3D" id="1.20.120.1750">
    <property type="match status" value="1"/>
</dbReference>
<evidence type="ECO:0000256" key="5">
    <source>
        <dbReference type="ARBA" id="ARBA00022771"/>
    </source>
</evidence>
<dbReference type="InterPro" id="IPR012677">
    <property type="entry name" value="Nucleotide-bd_a/b_plait_sf"/>
</dbReference>
<accession>A0A0C3AYF2</accession>
<dbReference type="GO" id="GO:0097039">
    <property type="term" value="P:protein linear polyubiquitination"/>
    <property type="evidence" value="ECO:0007669"/>
    <property type="project" value="TreeGrafter"/>
</dbReference>
<dbReference type="GO" id="GO:0000151">
    <property type="term" value="C:ubiquitin ligase complex"/>
    <property type="evidence" value="ECO:0007669"/>
    <property type="project" value="TreeGrafter"/>
</dbReference>
<dbReference type="Pfam" id="PF00097">
    <property type="entry name" value="zf-C3HC4"/>
    <property type="match status" value="1"/>
</dbReference>
<organism evidence="11 12">
    <name type="scientific">Serendipita vermifera MAFF 305830</name>
    <dbReference type="NCBI Taxonomy" id="933852"/>
    <lineage>
        <taxon>Eukaryota</taxon>
        <taxon>Fungi</taxon>
        <taxon>Dikarya</taxon>
        <taxon>Basidiomycota</taxon>
        <taxon>Agaricomycotina</taxon>
        <taxon>Agaricomycetes</taxon>
        <taxon>Sebacinales</taxon>
        <taxon>Serendipitaceae</taxon>
        <taxon>Serendipita</taxon>
    </lineage>
</organism>
<dbReference type="CDD" id="cd00590">
    <property type="entry name" value="RRM_SF"/>
    <property type="match status" value="2"/>
</dbReference>
<dbReference type="STRING" id="933852.A0A0C3AYF2"/>
<evidence type="ECO:0000259" key="9">
    <source>
        <dbReference type="PROSITE" id="PS50089"/>
    </source>
</evidence>
<dbReference type="Gene3D" id="3.30.70.330">
    <property type="match status" value="2"/>
</dbReference>
<evidence type="ECO:0000256" key="3">
    <source>
        <dbReference type="ARBA" id="ARBA00022723"/>
    </source>
</evidence>
<dbReference type="Pfam" id="PF01485">
    <property type="entry name" value="IBR"/>
    <property type="match status" value="1"/>
</dbReference>
<dbReference type="PANTHER" id="PTHR22770:SF13">
    <property type="entry name" value="RING-TYPE DOMAIN-CONTAINING PROTEIN"/>
    <property type="match status" value="1"/>
</dbReference>
<dbReference type="InterPro" id="IPR017907">
    <property type="entry name" value="Znf_RING_CS"/>
</dbReference>
<evidence type="ECO:0008006" key="13">
    <source>
        <dbReference type="Google" id="ProtNLM"/>
    </source>
</evidence>
<proteinExistence type="predicted"/>
<reference evidence="12" key="2">
    <citation type="submission" date="2015-01" db="EMBL/GenBank/DDBJ databases">
        <title>Evolutionary Origins and Diversification of the Mycorrhizal Mutualists.</title>
        <authorList>
            <consortium name="DOE Joint Genome Institute"/>
            <consortium name="Mycorrhizal Genomics Consortium"/>
            <person name="Kohler A."/>
            <person name="Kuo A."/>
            <person name="Nagy L.G."/>
            <person name="Floudas D."/>
            <person name="Copeland A."/>
            <person name="Barry K.W."/>
            <person name="Cichocki N."/>
            <person name="Veneault-Fourrey C."/>
            <person name="LaButti K."/>
            <person name="Lindquist E.A."/>
            <person name="Lipzen A."/>
            <person name="Lundell T."/>
            <person name="Morin E."/>
            <person name="Murat C."/>
            <person name="Riley R."/>
            <person name="Ohm R."/>
            <person name="Sun H."/>
            <person name="Tunlid A."/>
            <person name="Henrissat B."/>
            <person name="Grigoriev I.V."/>
            <person name="Hibbett D.S."/>
            <person name="Martin F."/>
        </authorList>
    </citation>
    <scope>NUCLEOTIDE SEQUENCE [LARGE SCALE GENOMIC DNA]</scope>
    <source>
        <strain evidence="12">MAFF 305830</strain>
    </source>
</reference>
<dbReference type="PROSITE" id="PS51873">
    <property type="entry name" value="TRIAD"/>
    <property type="match status" value="1"/>
</dbReference>
<dbReference type="AlphaFoldDB" id="A0A0C3AYF2"/>
<dbReference type="InterPro" id="IPR051628">
    <property type="entry name" value="LUBAC_E3_Ligases"/>
</dbReference>
<dbReference type="PROSITE" id="PS00518">
    <property type="entry name" value="ZF_RING_1"/>
    <property type="match status" value="1"/>
</dbReference>
<keyword evidence="12" id="KW-1185">Reference proteome</keyword>
<evidence type="ECO:0000313" key="12">
    <source>
        <dbReference type="Proteomes" id="UP000054097"/>
    </source>
</evidence>
<dbReference type="InterPro" id="IPR044066">
    <property type="entry name" value="TRIAD_supradom"/>
</dbReference>
<comment type="pathway">
    <text evidence="1">Protein modification; protein ubiquitination.</text>
</comment>
<evidence type="ECO:0000256" key="1">
    <source>
        <dbReference type="ARBA" id="ARBA00004906"/>
    </source>
</evidence>